<evidence type="ECO:0000313" key="1">
    <source>
        <dbReference type="EMBL" id="CRL26565.1"/>
    </source>
</evidence>
<dbReference type="Proteomes" id="UP000053732">
    <property type="component" value="Unassembled WGS sequence"/>
</dbReference>
<reference evidence="1 2" key="1">
    <citation type="journal article" date="2014" name="Nat. Commun.">
        <title>Multiple recent horizontal transfers of a large genomic region in cheese making fungi.</title>
        <authorList>
            <person name="Cheeseman K."/>
            <person name="Ropars J."/>
            <person name="Renault P."/>
            <person name="Dupont J."/>
            <person name="Gouzy J."/>
            <person name="Branca A."/>
            <person name="Abraham A.L."/>
            <person name="Ceppi M."/>
            <person name="Conseiller E."/>
            <person name="Debuchy R."/>
            <person name="Malagnac F."/>
            <person name="Goarin A."/>
            <person name="Silar P."/>
            <person name="Lacoste S."/>
            <person name="Sallet E."/>
            <person name="Bensimon A."/>
            <person name="Giraud T."/>
            <person name="Brygoo Y."/>
        </authorList>
    </citation>
    <scope>NUCLEOTIDE SEQUENCE [LARGE SCALE GENOMIC DNA]</scope>
    <source>
        <strain evidence="2">FM 013</strain>
    </source>
</reference>
<keyword evidence="2" id="KW-1185">Reference proteome</keyword>
<proteinExistence type="predicted"/>
<organism evidence="1 2">
    <name type="scientific">Penicillium camemberti (strain FM 013)</name>
    <dbReference type="NCBI Taxonomy" id="1429867"/>
    <lineage>
        <taxon>Eukaryota</taxon>
        <taxon>Fungi</taxon>
        <taxon>Dikarya</taxon>
        <taxon>Ascomycota</taxon>
        <taxon>Pezizomycotina</taxon>
        <taxon>Eurotiomycetes</taxon>
        <taxon>Eurotiomycetidae</taxon>
        <taxon>Eurotiales</taxon>
        <taxon>Aspergillaceae</taxon>
        <taxon>Penicillium</taxon>
    </lineage>
</organism>
<dbReference type="AlphaFoldDB" id="A0A0G4PJH0"/>
<dbReference type="EMBL" id="HG793151">
    <property type="protein sequence ID" value="CRL26565.1"/>
    <property type="molecule type" value="Genomic_DNA"/>
</dbReference>
<accession>A0A0G4PJH0</accession>
<gene>
    <name evidence="1" type="ORF">PCAMFM013_S018g000258</name>
</gene>
<evidence type="ECO:0000313" key="2">
    <source>
        <dbReference type="Proteomes" id="UP000053732"/>
    </source>
</evidence>
<name>A0A0G4PJH0_PENC3</name>
<sequence>MSQRPLSPAAESLRQQIKDIVAEATPKLSQPQHNERTVFQEDKNGLKVYDGMLLDKKVTELIKEMEFGDGLGWSLAYFAQPGLILNKFTRMWLVPLSEKAIITPGIALKEGFCTLISDQPTLSLGSTVIFIAPL</sequence>
<protein>
    <submittedName>
        <fullName evidence="1">Str. FM013</fullName>
    </submittedName>
</protein>